<accession>A0A8B9AVU5</accession>
<dbReference type="RefSeq" id="XP_038989712.1">
    <property type="nucleotide sequence ID" value="XM_039133784.1"/>
</dbReference>
<evidence type="ECO:0000313" key="2">
    <source>
        <dbReference type="RefSeq" id="XP_038989712.1"/>
    </source>
</evidence>
<dbReference type="AlphaFoldDB" id="A0A8B9AVU5"/>
<reference evidence="2" key="2">
    <citation type="submission" date="2025-08" db="UniProtKB">
        <authorList>
            <consortium name="RefSeq"/>
        </authorList>
    </citation>
    <scope>IDENTIFICATION</scope>
    <source>
        <tissue evidence="2">Young leaves</tissue>
    </source>
</reference>
<gene>
    <name evidence="2" type="primary">LOC120113073</name>
</gene>
<reference evidence="1" key="1">
    <citation type="journal article" date="2019" name="Nat. Commun.">
        <title>Genome-wide association mapping of date palm fruit traits.</title>
        <authorList>
            <person name="Hazzouri K.M."/>
            <person name="Gros-Balthazard M."/>
            <person name="Flowers J.M."/>
            <person name="Copetti D."/>
            <person name="Lemansour A."/>
            <person name="Lebrun M."/>
            <person name="Masmoudi K."/>
            <person name="Ferrand S."/>
            <person name="Dhar M.I."/>
            <person name="Fresquez Z.A."/>
            <person name="Rosas U."/>
            <person name="Zhang J."/>
            <person name="Talag J."/>
            <person name="Lee S."/>
            <person name="Kudrna D."/>
            <person name="Powell R.F."/>
            <person name="Leitch I.J."/>
            <person name="Krueger R.R."/>
            <person name="Wing R.A."/>
            <person name="Amiri K.M.A."/>
            <person name="Purugganan M.D."/>
        </authorList>
    </citation>
    <scope>NUCLEOTIDE SEQUENCE [LARGE SCALE GENOMIC DNA]</scope>
    <source>
        <strain evidence="1">cv. Khalas</strain>
    </source>
</reference>
<sequence length="85" mass="9092">MVKAWVDKRNGAGSSLGAATLYNKSSNFKGQHENLASGPIEDLIAHGEHRYCISGTSLLAVMDLSSHVSYSDVLSVCTGEMSPHR</sequence>
<name>A0A8B9AVU5_PHODC</name>
<dbReference type="GeneID" id="120113073"/>
<protein>
    <submittedName>
        <fullName evidence="2">AUGMIN subunit 6-like</fullName>
    </submittedName>
</protein>
<evidence type="ECO:0000313" key="1">
    <source>
        <dbReference type="Proteomes" id="UP000228380"/>
    </source>
</evidence>
<keyword evidence="1" id="KW-1185">Reference proteome</keyword>
<proteinExistence type="predicted"/>
<dbReference type="KEGG" id="pda:120113073"/>
<dbReference type="Proteomes" id="UP000228380">
    <property type="component" value="Chromosome 14"/>
</dbReference>
<dbReference type="OrthoDB" id="1931659at2759"/>
<organism evidence="1 2">
    <name type="scientific">Phoenix dactylifera</name>
    <name type="common">Date palm</name>
    <dbReference type="NCBI Taxonomy" id="42345"/>
    <lineage>
        <taxon>Eukaryota</taxon>
        <taxon>Viridiplantae</taxon>
        <taxon>Streptophyta</taxon>
        <taxon>Embryophyta</taxon>
        <taxon>Tracheophyta</taxon>
        <taxon>Spermatophyta</taxon>
        <taxon>Magnoliopsida</taxon>
        <taxon>Liliopsida</taxon>
        <taxon>Arecaceae</taxon>
        <taxon>Coryphoideae</taxon>
        <taxon>Phoeniceae</taxon>
        <taxon>Phoenix</taxon>
    </lineage>
</organism>